<dbReference type="SMART" id="SM00885">
    <property type="entry name" value="D5_N"/>
    <property type="match status" value="1"/>
</dbReference>
<dbReference type="InterPro" id="IPR004968">
    <property type="entry name" value="DNA_primase/NTPase_C"/>
</dbReference>
<organism evidence="7">
    <name type="scientific">Lactococcus phage phi31</name>
    <dbReference type="NCBI Taxonomy" id="46654"/>
    <lineage>
        <taxon>Viruses</taxon>
        <taxon>Duplodnaviria</taxon>
        <taxon>Heunggongvirae</taxon>
        <taxon>Uroviricota</taxon>
        <taxon>Caudoviricetes</taxon>
    </lineage>
</organism>
<dbReference type="GO" id="GO:0004386">
    <property type="term" value="F:helicase activity"/>
    <property type="evidence" value="ECO:0007669"/>
    <property type="project" value="UniProtKB-KW"/>
</dbReference>
<reference evidence="7" key="1">
    <citation type="journal article" date="2001" name="Appl. Environ. Microbiol.">
        <title>Analysis of the genetic switch and replication region of a P335-type bacteriophage with an obligate lytic lifestyle on Lactococcus lactis.</title>
        <authorList>
            <person name="Madsen S.M."/>
            <person name="Mills D."/>
            <person name="Djordjevic G."/>
            <person name="Israelsen H."/>
            <person name="Klaenhammer T.R."/>
        </authorList>
    </citation>
    <scope>NUCLEOTIDE SEQUENCE</scope>
</reference>
<proteinExistence type="predicted"/>
<gene>
    <name evidence="7" type="primary">pri31</name>
</gene>
<dbReference type="GO" id="GO:0005524">
    <property type="term" value="F:ATP binding"/>
    <property type="evidence" value="ECO:0007669"/>
    <property type="project" value="UniProtKB-KW"/>
</dbReference>
<evidence type="ECO:0000259" key="6">
    <source>
        <dbReference type="PROSITE" id="PS51206"/>
    </source>
</evidence>
<dbReference type="InterPro" id="IPR014015">
    <property type="entry name" value="Helicase_SF3_DNA-vir"/>
</dbReference>
<dbReference type="PROSITE" id="PS51206">
    <property type="entry name" value="SF3_HELICASE_1"/>
    <property type="match status" value="1"/>
</dbReference>
<keyword evidence="4" id="KW-0067">ATP-binding</keyword>
<dbReference type="InterPro" id="IPR027417">
    <property type="entry name" value="P-loop_NTPase"/>
</dbReference>
<accession>Q9G0E3</accession>
<evidence type="ECO:0000256" key="1">
    <source>
        <dbReference type="ARBA" id="ARBA00022741"/>
    </source>
</evidence>
<evidence type="ECO:0000256" key="3">
    <source>
        <dbReference type="ARBA" id="ARBA00022806"/>
    </source>
</evidence>
<dbReference type="PANTHER" id="PTHR35372">
    <property type="entry name" value="ATP BINDING PROTEIN-RELATED"/>
    <property type="match status" value="1"/>
</dbReference>
<dbReference type="Pfam" id="PF19263">
    <property type="entry name" value="DUF5906"/>
    <property type="match status" value="1"/>
</dbReference>
<dbReference type="EMBL" id="AJ292531">
    <property type="protein sequence ID" value="CAC04163.1"/>
    <property type="molecule type" value="Genomic_DNA"/>
</dbReference>
<dbReference type="InterPro" id="IPR006500">
    <property type="entry name" value="Helicase_put_C_phage/plasmid"/>
</dbReference>
<name>Q9G0E3_9CAUD</name>
<evidence type="ECO:0000256" key="5">
    <source>
        <dbReference type="SAM" id="Phobius"/>
    </source>
</evidence>
<reference evidence="7" key="3">
    <citation type="submission" date="2006-09" db="EMBL/GenBank/DDBJ databases">
        <authorList>
            <person name="Durmaz E."/>
        </authorList>
    </citation>
    <scope>NUCLEOTIDE SEQUENCE</scope>
</reference>
<protein>
    <submittedName>
        <fullName evidence="7">Putative primase</fullName>
    </submittedName>
</protein>
<evidence type="ECO:0000256" key="4">
    <source>
        <dbReference type="ARBA" id="ARBA00022840"/>
    </source>
</evidence>
<evidence type="ECO:0000256" key="2">
    <source>
        <dbReference type="ARBA" id="ARBA00022801"/>
    </source>
</evidence>
<dbReference type="PANTHER" id="PTHR35372:SF2">
    <property type="entry name" value="SF3 HELICASE DOMAIN-CONTAINING PROTEIN"/>
    <property type="match status" value="1"/>
</dbReference>
<dbReference type="Pfam" id="PF08706">
    <property type="entry name" value="D5_N"/>
    <property type="match status" value="1"/>
</dbReference>
<feature type="domain" description="SF3 helicase" evidence="6">
    <location>
        <begin position="187"/>
        <end position="342"/>
    </location>
</feature>
<dbReference type="InterPro" id="IPR014818">
    <property type="entry name" value="Phage/plasmid_primase_P4_C"/>
</dbReference>
<keyword evidence="5" id="KW-1133">Transmembrane helix</keyword>
<dbReference type="InterPro" id="IPR045455">
    <property type="entry name" value="NrS-1_pol-like_helicase"/>
</dbReference>
<feature type="transmembrane region" description="Helical" evidence="5">
    <location>
        <begin position="453"/>
        <end position="472"/>
    </location>
</feature>
<dbReference type="NCBIfam" id="TIGR01613">
    <property type="entry name" value="primase_Cterm"/>
    <property type="match status" value="1"/>
</dbReference>
<dbReference type="GO" id="GO:0016787">
    <property type="term" value="F:hydrolase activity"/>
    <property type="evidence" value="ECO:0007669"/>
    <property type="project" value="UniProtKB-KW"/>
</dbReference>
<dbReference type="InterPro" id="IPR051620">
    <property type="entry name" value="ORF904-like_C"/>
</dbReference>
<keyword evidence="5" id="KW-0812">Transmembrane</keyword>
<keyword evidence="3" id="KW-0347">Helicase</keyword>
<sequence>MELEAMEAEYNESKKIVSFPTNEITSLRDLRNNFKRFREFYLEENDKVKSVPSLVVATKMQEHMTIVKINDRLAVYNIDKGIYETRADFFHNVIFWIEPSFSEAKSNQVIFHLKNMAKEVESTASRDLVPVKNGIYNKKTKKLEPFSNRYVFTSTIETEYIEEIEAPNINGWNVDDWLLDLMSGDEELVKLLWQVISASLNGNYSYRKSIWFVGEGNDGKGTLQQLISNLVGLQNVASLKINQFSERFTLSMIEGKTVIIGDDVQAGLYIDDSSNFNSVVTGEPVFVEEKGKQPYVSFYKKTVIQSTNGLPKVRNKTNGTYRRFLIIPFRKTFSAKDDNWAIKDDYIFREEVLQYVLKKAIELNFERFDEPQATKVMMQEFKEKNNSIIEFVNEWFPQFKSNVLPVRFLWWLYQEWCRDSGYTALAKRQFDNDLSKNIPDNWQKKKIRPKDDFYLRMMFQIIILVFVGIVKIKKSLYGVGKLFQPFHSCSII</sequence>
<dbReference type="SUPFAM" id="SSF52540">
    <property type="entry name" value="P-loop containing nucleoside triphosphate hydrolases"/>
    <property type="match status" value="1"/>
</dbReference>
<dbReference type="Gene3D" id="3.40.50.300">
    <property type="entry name" value="P-loop containing nucleotide triphosphate hydrolases"/>
    <property type="match status" value="1"/>
</dbReference>
<reference evidence="7" key="2">
    <citation type="journal article" date="2002" name="J. Bacteriol.">
        <title>Lactococcus lactis lytic bacteriophages of the P335 group are inhibited by overexpression of a truncated CI repressor.</title>
        <authorList>
            <person name="Durmaz E."/>
            <person name="Madsen S.M."/>
            <person name="Israelsen H."/>
            <person name="Klaenhammer T.R."/>
        </authorList>
    </citation>
    <scope>NUCLEOTIDE SEQUENCE</scope>
</reference>
<evidence type="ECO:0000313" key="7">
    <source>
        <dbReference type="EMBL" id="CAC04163.1"/>
    </source>
</evidence>
<keyword evidence="5" id="KW-0472">Membrane</keyword>
<keyword evidence="1" id="KW-0547">Nucleotide-binding</keyword>
<dbReference type="Pfam" id="PF03288">
    <property type="entry name" value="Pox_D5"/>
    <property type="match status" value="1"/>
</dbReference>
<keyword evidence="2" id="KW-0378">Hydrolase</keyword>